<feature type="domain" description="UspA" evidence="2">
    <location>
        <begin position="10"/>
        <end position="144"/>
    </location>
</feature>
<protein>
    <submittedName>
        <fullName evidence="3">Universal stress protein</fullName>
    </submittedName>
</protein>
<proteinExistence type="inferred from homology"/>
<dbReference type="RefSeq" id="WP_105388435.1">
    <property type="nucleotide sequence ID" value="NZ_CP070380.1"/>
</dbReference>
<dbReference type="EMBL" id="JAUHTC010000018">
    <property type="protein sequence ID" value="MDN4516963.1"/>
    <property type="molecule type" value="Genomic_DNA"/>
</dbReference>
<dbReference type="Gene3D" id="3.40.50.620">
    <property type="entry name" value="HUPs"/>
    <property type="match status" value="2"/>
</dbReference>
<dbReference type="PANTHER" id="PTHR46268">
    <property type="entry name" value="STRESS RESPONSE PROTEIN NHAX"/>
    <property type="match status" value="1"/>
</dbReference>
<dbReference type="InterPro" id="IPR014729">
    <property type="entry name" value="Rossmann-like_a/b/a_fold"/>
</dbReference>
<dbReference type="SUPFAM" id="SSF52402">
    <property type="entry name" value="Adenine nucleotide alpha hydrolases-like"/>
    <property type="match status" value="2"/>
</dbReference>
<feature type="domain" description="UspA" evidence="2">
    <location>
        <begin position="155"/>
        <end position="291"/>
    </location>
</feature>
<evidence type="ECO:0000313" key="4">
    <source>
        <dbReference type="Proteomes" id="UP001172687"/>
    </source>
</evidence>
<dbReference type="InterPro" id="IPR006015">
    <property type="entry name" value="Universal_stress_UspA"/>
</dbReference>
<keyword evidence="4" id="KW-1185">Reference proteome</keyword>
<comment type="caution">
    <text evidence="3">The sequence shown here is derived from an EMBL/GenBank/DDBJ whole genome shotgun (WGS) entry which is preliminary data.</text>
</comment>
<gene>
    <name evidence="3" type="ORF">QYF68_03875</name>
</gene>
<organism evidence="3 4">
    <name type="scientific">Mycolicibacterium austroafricanum</name>
    <name type="common">Mycobacterium austroafricanum</name>
    <dbReference type="NCBI Taxonomy" id="39687"/>
    <lineage>
        <taxon>Bacteria</taxon>
        <taxon>Bacillati</taxon>
        <taxon>Actinomycetota</taxon>
        <taxon>Actinomycetes</taxon>
        <taxon>Mycobacteriales</taxon>
        <taxon>Mycobacteriaceae</taxon>
        <taxon>Mycolicibacterium</taxon>
    </lineage>
</organism>
<sequence>MATPSTETGIVVGVDASASSAAAVEWAARDAELRDRPLQLVHVVPPITMPDVPVDYARYAEDRAHEITQDALKVARENAAPDRASQVTTSVLSGPIVSTLVEISETADMIVTGCVGESAVERVLLGSVSTGLVHRAHCPVAVIHNETSPSPQAPVVVGMDMSPTSELAAAIAFDEASRRGVELVVLHAWSDMGPLNFASVNWAPIEWRNLKDREEKAFAHYLTKWRDRYPSVTIRPIVVADRPANRLLEQAENAQLIVVGSHGRGAAGGALLGSVSTAIVHTAQIPVIVARQG</sequence>
<evidence type="ECO:0000259" key="2">
    <source>
        <dbReference type="Pfam" id="PF00582"/>
    </source>
</evidence>
<reference evidence="3" key="1">
    <citation type="submission" date="2023-07" db="EMBL/GenBank/DDBJ databases">
        <title>Degradation of tert-butanol by M. austroafricanum TBA100.</title>
        <authorList>
            <person name="Helbich S."/>
            <person name="Vainshtein Y."/>
        </authorList>
    </citation>
    <scope>NUCLEOTIDE SEQUENCE</scope>
    <source>
        <strain evidence="3">TBA100</strain>
    </source>
</reference>
<evidence type="ECO:0000256" key="1">
    <source>
        <dbReference type="ARBA" id="ARBA00008791"/>
    </source>
</evidence>
<dbReference type="InterPro" id="IPR006016">
    <property type="entry name" value="UspA"/>
</dbReference>
<dbReference type="Proteomes" id="UP001172687">
    <property type="component" value="Unassembled WGS sequence"/>
</dbReference>
<name>A0ABT8H880_MYCAO</name>
<dbReference type="PANTHER" id="PTHR46268:SF6">
    <property type="entry name" value="UNIVERSAL STRESS PROTEIN UP12"/>
    <property type="match status" value="1"/>
</dbReference>
<comment type="similarity">
    <text evidence="1">Belongs to the universal stress protein A family.</text>
</comment>
<dbReference type="PRINTS" id="PR01438">
    <property type="entry name" value="UNVRSLSTRESS"/>
</dbReference>
<dbReference type="Pfam" id="PF00582">
    <property type="entry name" value="Usp"/>
    <property type="match status" value="2"/>
</dbReference>
<accession>A0ABT8H880</accession>
<evidence type="ECO:0000313" key="3">
    <source>
        <dbReference type="EMBL" id="MDN4516963.1"/>
    </source>
</evidence>